<evidence type="ECO:0000256" key="1">
    <source>
        <dbReference type="SAM" id="Coils"/>
    </source>
</evidence>
<feature type="region of interest" description="Disordered" evidence="2">
    <location>
        <begin position="1295"/>
        <end position="1363"/>
    </location>
</feature>
<sequence>METQGSSDAASGSMGMGQTRPPRPGRVVVTHMPVAENAKQKSYLIPKATRDGYVLTFGKNSVPKPTATCIDGPLTKSQIESNFASSSLLARDHAFTTRFNLGEWTSQEAIDSITDLKAHLLNSEEEAMSTSISLDTTSRLVELKSEIERLIGLGEFDPLFSGDPGDPEAIPVKVDLHLDTTSDHLERSDPDQERTDPELLLPTSNPNRSSLTQSYGSGRKQHNIRILNRLRSITRDGTVPSKAQSLSRSRVTGAGQMGDVHEPELGSGAWHDLLDQQAVSELETFNMAFDTVLDILYQAQQDSKVENPSEKLVIFTKLCAQIPYLLNTLSRTRDYLIMRSIRFRTEFDALSYKVIELQQQVATKAEDVESLKRTVVEHQEQVDTLSTKFTLSEKECAKLIIEKEGLIRELTTIRQAYEVTREDVISMRLDVDQMQMERDDATGRVQKLTVAANRLRNIAENAVARAQAAEKQAIVEIKKRQEYETKATQAQDDVNLLEEKLKKQDMEYKSQVQDLSQELQQLKAILEEYEQSQKYNPVDTQKLIKRTLESGGIIRIMQYAAEAVEFLARPNTAHQIQTSCPDADPLELASLVYVLTSINDLPTLTQFLTILYKGKLQTVMKKTVAIQTLRYQYQDDIPRSVSQLKYKVSTTSQPKGSATQPPPDASVEPSDPFSAQERDPLPAPRGSVGKRSKQASPVHKRVSTGHSNDLGKDQEARESQSSIAISTANPDMVAEGINTDIVGIQSLDLQLMTVQCDRSAMSSAHQGDRSIGPEEEQMGIDVELQTEAPERVDTGVSMDQSDDQSQSRNHSRDHSQNQSQSQSRSRSQSQSQSQRQSQCQNRTQTEITTGGDDGIVEISNSQIIEQVIDGRTELSSTPLDFSDDRLQTPLESEYSIPASRLTSAGVVQMLPGSSKSAPLTGGERDLQTIISRGKSALGLPRAPSQSFLSEIVPPVQESSLDSQVLSNVRDGSILFPRTRLLELVDQEVQVTMEDLRVVDSGTSRAIQVSLPPTSGILRSRGAGYGATTPLSEPRSSSEASRVDEPIDYHSRPRDKRLDNIKIHTVSVLGGNTGTPTFPAQVRGTPSGGIRSTPNRLAFLSQASKARREATLGLNLSPPSSPPASMSVNLTSNQYAPSLAGTSQLRRAFQLCRSPTQKPEKPDIRALLTVATPTRGNKTRSLPSAVCFPKPSGLPLEPSVPGTQPPRHRFHTTRPSEDPAAMLRPFSENSMSERLSGLREHAPAEAPQWDQDYISKRVSLAPESAPNIMTYKPRLYVSEVMDTSAVWHAQQNNVSFQDQTEYKDPVTDNTTEPYSEPVKQPIAVSKDEGFLVRETTNRNSDVSVEKPHPHSHPPQSYDKESKDLSIDRIRSVEEGRNDELTLRQLEVPPRLVSGPLERAPLFPFQTETKITLPQSDTGTTPDTCPPPSEIIGFRRRGPVKPPVEQPIGPTIQRISIGYMAALNQPARLSATLVPRVRPFPMSRYPARTSTYATQLSLHQSQKYSEVNPGFFHDLMILQQFRPHNSHVQSSGSPPLYSEEPYASGKYVATALPIKMERRLLDEGETIKKLSKLTASQVQDTFGPDLLIVTSLGQQKQLQTTQIRIDVDLSLGRAPPIFPRHGNVYRTLAENDPLQLLPSTYFMLDSHADRIFAQYCINLSSPLSTPIGEEGVREQVALCAPCILSVRAKPHRDITQATPLQVVTFMQIERELANYSANPSVTPPPAMSAQMSAPSLIPRLGEEVAYVRLTAASVKCTLEGKGQPPRIFELIERETSHPLQLVTAGTHTYIRIPTKACCLKSLAWTLKLIRMLVSKRLGLSESYLVARRRDDNPHCGERMTLQPGKTEIEDHLQRAYEFSVVQGNLAREDAESLPQFLMYWSRHHYGVRSLISNFLWTMIANIVYYQYESSEVYLFARLLFGDVADDYFLLYLDLHRCLRQDETVDIRSSIVEYISSADLAPLLGKVFLNWDEARIQALAHQICEKQLEGGLVPVAGVMSFALSAYSSARKATYQATHAILLNCGDEAHCTESVTEPVFRTFCARVTPNWGSENVAAFFCAFSKIITGDEGTTRVMGVDSFVDLFVSAQFGLQIRITPELLEGNVTDDVRETVDTVAGIYQTLQQASDEVSKRLIWMDISFGAVQYVPLLRHIRDSLTIVGTDLTCYDYVHALSEMGRVLELFAQGLLDIDQKALIFLYDGAFTAVLSYFEERAASKLS</sequence>
<feature type="compositionally biased region" description="Polar residues" evidence="2">
    <location>
        <begin position="839"/>
        <end position="848"/>
    </location>
</feature>
<feature type="region of interest" description="Disordered" evidence="2">
    <location>
        <begin position="1174"/>
        <end position="1221"/>
    </location>
</feature>
<evidence type="ECO:0000313" key="3">
    <source>
        <dbReference type="EMBL" id="TNJ26254.1"/>
    </source>
</evidence>
<feature type="compositionally biased region" description="Low complexity" evidence="2">
    <location>
        <begin position="816"/>
        <end position="838"/>
    </location>
</feature>
<feature type="region of interest" description="Disordered" evidence="2">
    <location>
        <begin position="646"/>
        <end position="721"/>
    </location>
</feature>
<proteinExistence type="predicted"/>
<feature type="region of interest" description="Disordered" evidence="2">
    <location>
        <begin position="793"/>
        <end position="854"/>
    </location>
</feature>
<feature type="compositionally biased region" description="Polar residues" evidence="2">
    <location>
        <begin position="202"/>
        <end position="216"/>
    </location>
</feature>
<keyword evidence="1" id="KW-0175">Coiled coil</keyword>
<reference evidence="3 4" key="1">
    <citation type="submission" date="2019-05" db="EMBL/GenBank/DDBJ databases">
        <title>The compact genome of Giardia muris reveals important steps in the evolution of intestinal protozoan parasites.</title>
        <authorList>
            <person name="Xu F."/>
            <person name="Jimenez-Gonzalez A."/>
            <person name="Einarsson E."/>
            <person name="Astvaldsson A."/>
            <person name="Peirasmaki D."/>
            <person name="Eckmann L."/>
            <person name="Andersson J.O."/>
            <person name="Svard S.G."/>
            <person name="Jerlstrom-Hultqvist J."/>
        </authorList>
    </citation>
    <scope>NUCLEOTIDE SEQUENCE [LARGE SCALE GENOMIC DNA]</scope>
    <source>
        <strain evidence="3 4">Roberts-Thomson</strain>
    </source>
</reference>
<feature type="region of interest" description="Disordered" evidence="2">
    <location>
        <begin position="1"/>
        <end position="25"/>
    </location>
</feature>
<dbReference type="Proteomes" id="UP000315496">
    <property type="component" value="Chromosome 5"/>
</dbReference>
<feature type="compositionally biased region" description="Basic and acidic residues" evidence="2">
    <location>
        <begin position="709"/>
        <end position="718"/>
    </location>
</feature>
<dbReference type="EMBL" id="VDLU01000005">
    <property type="protein sequence ID" value="TNJ26254.1"/>
    <property type="molecule type" value="Genomic_DNA"/>
</dbReference>
<dbReference type="VEuPathDB" id="GiardiaDB:GMRT_13290"/>
<feature type="region of interest" description="Disordered" evidence="2">
    <location>
        <begin position="1017"/>
        <end position="1043"/>
    </location>
</feature>
<feature type="compositionally biased region" description="Polar residues" evidence="2">
    <location>
        <begin position="1028"/>
        <end position="1039"/>
    </location>
</feature>
<name>A0A4Z1SKS1_GIAMU</name>
<accession>A0A4Z1SKS1</accession>
<protein>
    <submittedName>
        <fullName evidence="3">Uncharacterized protein</fullName>
    </submittedName>
</protein>
<gene>
    <name evidence="3" type="ORF">GMRT_13290</name>
</gene>
<evidence type="ECO:0000256" key="2">
    <source>
        <dbReference type="SAM" id="MobiDB-lite"/>
    </source>
</evidence>
<feature type="region of interest" description="Disordered" evidence="2">
    <location>
        <begin position="183"/>
        <end position="219"/>
    </location>
</feature>
<comment type="caution">
    <text evidence="3">The sequence shown here is derived from an EMBL/GenBank/DDBJ whole genome shotgun (WGS) entry which is preliminary data.</text>
</comment>
<feature type="coiled-coil region" evidence="1">
    <location>
        <begin position="354"/>
        <end position="388"/>
    </location>
</feature>
<organism evidence="3 4">
    <name type="scientific">Giardia muris</name>
    <dbReference type="NCBI Taxonomy" id="5742"/>
    <lineage>
        <taxon>Eukaryota</taxon>
        <taxon>Metamonada</taxon>
        <taxon>Diplomonadida</taxon>
        <taxon>Hexamitidae</taxon>
        <taxon>Giardiinae</taxon>
        <taxon>Giardia</taxon>
    </lineage>
</organism>
<keyword evidence="4" id="KW-1185">Reference proteome</keyword>
<feature type="compositionally biased region" description="Low complexity" evidence="2">
    <location>
        <begin position="1"/>
        <end position="17"/>
    </location>
</feature>
<feature type="coiled-coil region" evidence="1">
    <location>
        <begin position="452"/>
        <end position="532"/>
    </location>
</feature>
<feature type="compositionally biased region" description="Basic residues" evidence="2">
    <location>
        <begin position="688"/>
        <end position="703"/>
    </location>
</feature>
<evidence type="ECO:0000313" key="4">
    <source>
        <dbReference type="Proteomes" id="UP000315496"/>
    </source>
</evidence>
<feature type="compositionally biased region" description="Basic and acidic residues" evidence="2">
    <location>
        <begin position="183"/>
        <end position="197"/>
    </location>
</feature>
<dbReference type="OrthoDB" id="10254097at2759"/>
<feature type="compositionally biased region" description="Polar residues" evidence="2">
    <location>
        <begin position="646"/>
        <end position="659"/>
    </location>
</feature>